<proteinExistence type="predicted"/>
<comment type="caution">
    <text evidence="1">The sequence shown here is derived from an EMBL/GenBank/DDBJ whole genome shotgun (WGS) entry which is preliminary data.</text>
</comment>
<evidence type="ECO:0000313" key="2">
    <source>
        <dbReference type="Proteomes" id="UP001157502"/>
    </source>
</evidence>
<dbReference type="EMBL" id="CM055728">
    <property type="protein sequence ID" value="KAJ8015991.1"/>
    <property type="molecule type" value="Genomic_DNA"/>
</dbReference>
<keyword evidence="2" id="KW-1185">Reference proteome</keyword>
<sequence length="941" mass="104973">MQQPDFRDQSERDVQGQEEEEGDCHTDRNKNQETANRDVAPISETQALLDEARDELIVEWPGHSDPTHSNSQDITQLQEEHQKALTRKDFQLQSLSLQTRLQQKFWSQERNLVVQESQQLKQTLLLLSLKLRCFLKQWRLGRKLDPEAKDVLEVNSLKDLYLLLEEESLTCHPHQGENRMAASEERPISPGMSKELCMMEKSYKQTSCVNSTLADLKEALQDLSGELREERQSSQELTQQFARAKASWEMERTELKCLIIQLESKLGKATLAGGEKDLQASDLKVAIKRECEEHQHLLAESYAAVMDLTKQLQMGERTWSREKMELLDHFSQERGQWEQRLESKMALQDVTSSERENSTVQMTNGSNSPRTKSIPSMSELESLMEACPFLPGHEVNGLTNEDKTTAQALPFLAHTDLGDLTRKNWKYLTNEMALTEQADAPFKTWDCPSTPNSFSDLESIQRSYTAPDKTGIRIYYSPPTMRRMESRLAKENPDKPQAQQSHMSWDSIPSNAGPREDHRPSSPASSSLSYDQWLSSLSKRHRGLLENGSGGARVVPFHGLEISANLSDDMKEMTNCVRQAIRSSSLERKCSRDVGSQTAGSSSRSTQTAHLVSVGLQTDGHRGLHTKTSWSPRPSSSLASARSRHISSSLDKVHGRIDRPCCSPKYGSPKLQRRVSTSSSKLDGGGSSSASSRDRSLWNLHQRSSTSSGSAWARSTTTRDSPVLSGLNDGLSSLFSVVEHSGSVESLWKCDPGASPVRQAAGKPSGLGPDTGAQKYGPFQEFFRNVCSRTGMPLSGGQREVGTIDEPKPECLAVIPSLVGTDNVTKIVNKRFMRQMPKEELGSTTRDSTTRDPTTRDPTTRDLTARDPTARDPTARDPTTRDLGTMSSGIEDSACDCTSQTLTSCFARPSRSTMRHSLGHCMHRPQEPPTTMDERIEAGNE</sequence>
<organism evidence="1 2">
    <name type="scientific">Dallia pectoralis</name>
    <name type="common">Alaska blackfish</name>
    <dbReference type="NCBI Taxonomy" id="75939"/>
    <lineage>
        <taxon>Eukaryota</taxon>
        <taxon>Metazoa</taxon>
        <taxon>Chordata</taxon>
        <taxon>Craniata</taxon>
        <taxon>Vertebrata</taxon>
        <taxon>Euteleostomi</taxon>
        <taxon>Actinopterygii</taxon>
        <taxon>Neopterygii</taxon>
        <taxon>Teleostei</taxon>
        <taxon>Protacanthopterygii</taxon>
        <taxon>Esociformes</taxon>
        <taxon>Umbridae</taxon>
        <taxon>Dallia</taxon>
    </lineage>
</organism>
<protein>
    <submittedName>
        <fullName evidence="1">Uncharacterized protein</fullName>
    </submittedName>
</protein>
<gene>
    <name evidence="1" type="ORF">DPEC_G00002490</name>
</gene>
<accession>A0ACC2HJB3</accession>
<name>A0ACC2HJB3_DALPE</name>
<reference evidence="1" key="1">
    <citation type="submission" date="2021-05" db="EMBL/GenBank/DDBJ databases">
        <authorList>
            <person name="Pan Q."/>
            <person name="Jouanno E."/>
            <person name="Zahm M."/>
            <person name="Klopp C."/>
            <person name="Cabau C."/>
            <person name="Louis A."/>
            <person name="Berthelot C."/>
            <person name="Parey E."/>
            <person name="Roest Crollius H."/>
            <person name="Montfort J."/>
            <person name="Robinson-Rechavi M."/>
            <person name="Bouchez O."/>
            <person name="Lampietro C."/>
            <person name="Lopez Roques C."/>
            <person name="Donnadieu C."/>
            <person name="Postlethwait J."/>
            <person name="Bobe J."/>
            <person name="Dillon D."/>
            <person name="Chandos A."/>
            <person name="von Hippel F."/>
            <person name="Guiguen Y."/>
        </authorList>
    </citation>
    <scope>NUCLEOTIDE SEQUENCE</scope>
    <source>
        <strain evidence="1">YG-Jan2019</strain>
    </source>
</reference>
<evidence type="ECO:0000313" key="1">
    <source>
        <dbReference type="EMBL" id="KAJ8015991.1"/>
    </source>
</evidence>
<dbReference type="Proteomes" id="UP001157502">
    <property type="component" value="Chromosome 1"/>
</dbReference>